<dbReference type="PATRIC" id="fig|167964.4.peg.726"/>
<evidence type="ECO:0000259" key="11">
    <source>
        <dbReference type="PROSITE" id="PS51755"/>
    </source>
</evidence>
<sequence>MSSAVSSNTKILVIEDEERMARFIRLNLEQDGFQVSEALNGREGLDKLRTFMPDLVLLDVMLPDLDGFELLKMIREIDNVPVIMLTAKGEEEDKVRGLELGADDYVTKPFSPRELVSRVKAVLRRIESSSVSSDDVIQVDDRLKIDFNRREIWVEGKLVKLRPTEYRLLYHLVQNAGWVLTYDQILSRVWGYEYRDEPHYVRLYINYLRQKLEKDPSDPKYILTERGVGYRFYDYRRST</sequence>
<keyword evidence="3 8" id="KW-0597">Phosphoprotein</keyword>
<name>A0A101FXA4_9CHLR</name>
<dbReference type="GO" id="GO:0000987">
    <property type="term" value="F:cis-regulatory region sequence-specific DNA binding"/>
    <property type="evidence" value="ECO:0007669"/>
    <property type="project" value="UniProtKB-ARBA"/>
</dbReference>
<evidence type="ECO:0000256" key="3">
    <source>
        <dbReference type="ARBA" id="ARBA00022553"/>
    </source>
</evidence>
<dbReference type="AlphaFoldDB" id="A0A101FXA4"/>
<dbReference type="SUPFAM" id="SSF46894">
    <property type="entry name" value="C-terminal effector domain of the bipartite response regulators"/>
    <property type="match status" value="1"/>
</dbReference>
<evidence type="ECO:0000259" key="10">
    <source>
        <dbReference type="PROSITE" id="PS50110"/>
    </source>
</evidence>
<dbReference type="CDD" id="cd00383">
    <property type="entry name" value="trans_reg_C"/>
    <property type="match status" value="1"/>
</dbReference>
<organism evidence="12 13">
    <name type="scientific">Anaerolinea thermophila</name>
    <dbReference type="NCBI Taxonomy" id="167964"/>
    <lineage>
        <taxon>Bacteria</taxon>
        <taxon>Bacillati</taxon>
        <taxon>Chloroflexota</taxon>
        <taxon>Anaerolineae</taxon>
        <taxon>Anaerolineales</taxon>
        <taxon>Anaerolineaceae</taxon>
        <taxon>Anaerolinea</taxon>
    </lineage>
</organism>
<dbReference type="GO" id="GO:0005829">
    <property type="term" value="C:cytosol"/>
    <property type="evidence" value="ECO:0007669"/>
    <property type="project" value="TreeGrafter"/>
</dbReference>
<dbReference type="FunFam" id="3.40.50.2300:FF:000021">
    <property type="entry name" value="Two-component system response regulator KdpE"/>
    <property type="match status" value="1"/>
</dbReference>
<feature type="modified residue" description="4-aspartylphosphate" evidence="8">
    <location>
        <position position="59"/>
    </location>
</feature>
<evidence type="ECO:0000256" key="9">
    <source>
        <dbReference type="PROSITE-ProRule" id="PRU01091"/>
    </source>
</evidence>
<gene>
    <name evidence="12" type="ORF">XD73_0935</name>
</gene>
<dbReference type="GO" id="GO:0000156">
    <property type="term" value="F:phosphorelay response regulator activity"/>
    <property type="evidence" value="ECO:0007669"/>
    <property type="project" value="TreeGrafter"/>
</dbReference>
<accession>A0A101FXA4</accession>
<evidence type="ECO:0000256" key="5">
    <source>
        <dbReference type="ARBA" id="ARBA00023015"/>
    </source>
</evidence>
<reference evidence="12 13" key="1">
    <citation type="journal article" date="2015" name="MBio">
        <title>Genome-Resolved Metagenomic Analysis Reveals Roles for Candidate Phyla and Other Microbial Community Members in Biogeochemical Transformations in Oil Reservoirs.</title>
        <authorList>
            <person name="Hu P."/>
            <person name="Tom L."/>
            <person name="Singh A."/>
            <person name="Thomas B.C."/>
            <person name="Baker B.J."/>
            <person name="Piceno Y.M."/>
            <person name="Andersen G.L."/>
            <person name="Banfield J.F."/>
        </authorList>
    </citation>
    <scope>NUCLEOTIDE SEQUENCE [LARGE SCALE GENOMIC DNA]</scope>
    <source>
        <strain evidence="12">46_16</strain>
    </source>
</reference>
<dbReference type="EMBL" id="LGFU01000058">
    <property type="protein sequence ID" value="KUK46186.1"/>
    <property type="molecule type" value="Genomic_DNA"/>
</dbReference>
<evidence type="ECO:0000256" key="4">
    <source>
        <dbReference type="ARBA" id="ARBA00023012"/>
    </source>
</evidence>
<dbReference type="InterPro" id="IPR001789">
    <property type="entry name" value="Sig_transdc_resp-reg_receiver"/>
</dbReference>
<dbReference type="SMART" id="SM00862">
    <property type="entry name" value="Trans_reg_C"/>
    <property type="match status" value="1"/>
</dbReference>
<keyword evidence="4" id="KW-0902">Two-component regulatory system</keyword>
<feature type="domain" description="Response regulatory" evidence="10">
    <location>
        <begin position="10"/>
        <end position="123"/>
    </location>
</feature>
<dbReference type="SMART" id="SM00448">
    <property type="entry name" value="REC"/>
    <property type="match status" value="1"/>
</dbReference>
<keyword evidence="7" id="KW-0804">Transcription</keyword>
<dbReference type="PROSITE" id="PS51755">
    <property type="entry name" value="OMPR_PHOB"/>
    <property type="match status" value="1"/>
</dbReference>
<dbReference type="InterPro" id="IPR001867">
    <property type="entry name" value="OmpR/PhoB-type_DNA-bd"/>
</dbReference>
<dbReference type="Pfam" id="PF00486">
    <property type="entry name" value="Trans_reg_C"/>
    <property type="match status" value="1"/>
</dbReference>
<evidence type="ECO:0000256" key="7">
    <source>
        <dbReference type="ARBA" id="ARBA00023163"/>
    </source>
</evidence>
<evidence type="ECO:0000313" key="12">
    <source>
        <dbReference type="EMBL" id="KUK46186.1"/>
    </source>
</evidence>
<comment type="caution">
    <text evidence="12">The sequence shown here is derived from an EMBL/GenBank/DDBJ whole genome shotgun (WGS) entry which is preliminary data.</text>
</comment>
<dbReference type="PROSITE" id="PS50110">
    <property type="entry name" value="RESPONSE_REGULATORY"/>
    <property type="match status" value="1"/>
</dbReference>
<dbReference type="Gene3D" id="6.10.250.690">
    <property type="match status" value="1"/>
</dbReference>
<evidence type="ECO:0000256" key="2">
    <source>
        <dbReference type="ARBA" id="ARBA00022490"/>
    </source>
</evidence>
<dbReference type="GO" id="GO:0042802">
    <property type="term" value="F:identical protein binding"/>
    <property type="evidence" value="ECO:0007669"/>
    <property type="project" value="UniProtKB-ARBA"/>
</dbReference>
<dbReference type="GO" id="GO:0032993">
    <property type="term" value="C:protein-DNA complex"/>
    <property type="evidence" value="ECO:0007669"/>
    <property type="project" value="TreeGrafter"/>
</dbReference>
<dbReference type="InterPro" id="IPR016032">
    <property type="entry name" value="Sig_transdc_resp-reg_C-effctor"/>
</dbReference>
<dbReference type="Proteomes" id="UP000064249">
    <property type="component" value="Unassembled WGS sequence"/>
</dbReference>
<dbReference type="Gene3D" id="3.40.50.2300">
    <property type="match status" value="1"/>
</dbReference>
<comment type="subcellular location">
    <subcellularLocation>
        <location evidence="1">Cytoplasm</location>
    </subcellularLocation>
</comment>
<evidence type="ECO:0000256" key="8">
    <source>
        <dbReference type="PROSITE-ProRule" id="PRU00169"/>
    </source>
</evidence>
<keyword evidence="6 9" id="KW-0238">DNA-binding</keyword>
<dbReference type="InterPro" id="IPR039420">
    <property type="entry name" value="WalR-like"/>
</dbReference>
<feature type="domain" description="OmpR/PhoB-type" evidence="11">
    <location>
        <begin position="134"/>
        <end position="234"/>
    </location>
</feature>
<keyword evidence="2" id="KW-0963">Cytoplasm</keyword>
<dbReference type="SUPFAM" id="SSF52172">
    <property type="entry name" value="CheY-like"/>
    <property type="match status" value="1"/>
</dbReference>
<dbReference type="PANTHER" id="PTHR48111">
    <property type="entry name" value="REGULATOR OF RPOS"/>
    <property type="match status" value="1"/>
</dbReference>
<evidence type="ECO:0000256" key="6">
    <source>
        <dbReference type="ARBA" id="ARBA00023125"/>
    </source>
</evidence>
<evidence type="ECO:0000313" key="13">
    <source>
        <dbReference type="Proteomes" id="UP000064249"/>
    </source>
</evidence>
<evidence type="ECO:0000256" key="1">
    <source>
        <dbReference type="ARBA" id="ARBA00004496"/>
    </source>
</evidence>
<protein>
    <submittedName>
        <fullName evidence="12">Putative OmpR family two-component system response regulator</fullName>
    </submittedName>
</protein>
<dbReference type="Gene3D" id="1.10.10.10">
    <property type="entry name" value="Winged helix-like DNA-binding domain superfamily/Winged helix DNA-binding domain"/>
    <property type="match status" value="1"/>
</dbReference>
<dbReference type="PANTHER" id="PTHR48111:SF50">
    <property type="entry name" value="KDP OPERON TRANSCRIPTIONAL REGULATORY PROTEIN KDPE"/>
    <property type="match status" value="1"/>
</dbReference>
<dbReference type="InterPro" id="IPR036388">
    <property type="entry name" value="WH-like_DNA-bd_sf"/>
</dbReference>
<keyword evidence="5" id="KW-0805">Transcription regulation</keyword>
<dbReference type="GO" id="GO:0045893">
    <property type="term" value="P:positive regulation of DNA-templated transcription"/>
    <property type="evidence" value="ECO:0007669"/>
    <property type="project" value="UniProtKB-ARBA"/>
</dbReference>
<proteinExistence type="predicted"/>
<dbReference type="InterPro" id="IPR011006">
    <property type="entry name" value="CheY-like_superfamily"/>
</dbReference>
<dbReference type="Pfam" id="PF00072">
    <property type="entry name" value="Response_reg"/>
    <property type="match status" value="1"/>
</dbReference>
<feature type="DNA-binding region" description="OmpR/PhoB-type" evidence="9">
    <location>
        <begin position="134"/>
        <end position="234"/>
    </location>
</feature>